<proteinExistence type="predicted"/>
<dbReference type="GO" id="GO:0005524">
    <property type="term" value="F:ATP binding"/>
    <property type="evidence" value="ECO:0007669"/>
    <property type="project" value="UniProtKB-KW"/>
</dbReference>
<dbReference type="Proteomes" id="UP000469558">
    <property type="component" value="Unassembled WGS sequence"/>
</dbReference>
<dbReference type="PANTHER" id="PTHR14187">
    <property type="entry name" value="ALPHA KINASE/ELONGATION FACTOR 2 KINASE"/>
    <property type="match status" value="1"/>
</dbReference>
<evidence type="ECO:0000256" key="1">
    <source>
        <dbReference type="ARBA" id="ARBA00022741"/>
    </source>
</evidence>
<evidence type="ECO:0000313" key="4">
    <source>
        <dbReference type="Proteomes" id="UP000469558"/>
    </source>
</evidence>
<dbReference type="InterPro" id="IPR013126">
    <property type="entry name" value="Hsp_70_fam"/>
</dbReference>
<name>A0A8T9CC41_9HELO</name>
<organism evidence="3 4">
    <name type="scientific">Lachnellula suecica</name>
    <dbReference type="NCBI Taxonomy" id="602035"/>
    <lineage>
        <taxon>Eukaryota</taxon>
        <taxon>Fungi</taxon>
        <taxon>Dikarya</taxon>
        <taxon>Ascomycota</taxon>
        <taxon>Pezizomycotina</taxon>
        <taxon>Leotiomycetes</taxon>
        <taxon>Helotiales</taxon>
        <taxon>Lachnaceae</taxon>
        <taxon>Lachnellula</taxon>
    </lineage>
</organism>
<dbReference type="PRINTS" id="PR00301">
    <property type="entry name" value="HEATSHOCK70"/>
</dbReference>
<reference evidence="3 4" key="1">
    <citation type="submission" date="2018-05" db="EMBL/GenBank/DDBJ databases">
        <title>Genome sequencing and assembly of the regulated plant pathogen Lachnellula willkommii and related sister species for the development of diagnostic species identification markers.</title>
        <authorList>
            <person name="Giroux E."/>
            <person name="Bilodeau G."/>
        </authorList>
    </citation>
    <scope>NUCLEOTIDE SEQUENCE [LARGE SCALE GENOMIC DNA]</scope>
    <source>
        <strain evidence="3 4">CBS 268.59</strain>
    </source>
</reference>
<dbReference type="OrthoDB" id="2963168at2759"/>
<keyword evidence="2" id="KW-0067">ATP-binding</keyword>
<gene>
    <name evidence="3" type="primary">Hspa12a_2</name>
    <name evidence="3" type="ORF">LSUE1_G003097</name>
</gene>
<dbReference type="Gene3D" id="3.90.640.10">
    <property type="entry name" value="Actin, Chain A, domain 4"/>
    <property type="match status" value="1"/>
</dbReference>
<sequence>MIERKLIVGIDFGTTFSGVAWAETKRPDHLAIVNVWPSGLGMNEGVTQDKVPTEIRYTPEGMEWGFQIPRDAEKQHWFKLALSGESRASAPYEKLPEELTTDFLTALSRHFRYFLEQKLGATILRTVPLEFCLTVPAIWSEVAKEKTLKACKDAGLSPSQGKISLVSEPEAAAIFALHDLDPHELQIGDSFVLCDAGGGTVDLISYTIAELQPILKIREAAPGTGGYCGSTYLNQRFGEFLVSKLGDLAGWDTELLCEAMDRFEFVIKRSYLPSNHHQDGYTILVPGLENNAIIGIKNGRFKVTSLEMQEIFDPVIQQVIELIQGQIRATEKNIRAVLLVGGFGQSMHLKERLRNALGDTIEVLQPPNAWTSVVRGAVMMGLARANSRLASVSMESRTARKHYGLKLNFEFDLAIHDNNKKYWCDRHRCYRVPAMEWFIEKGDAVEENIPKALTFVSHFLVSNGKPESASIKVWCDHDSTTAPIHKNSNVKQLVTLVSDLRGLSAEDLESSITRCADGQDWYEISGAVEATYSSASTKYVLLYEGVRYDTVTAEYV</sequence>
<dbReference type="SUPFAM" id="SSF53067">
    <property type="entry name" value="Actin-like ATPase domain"/>
    <property type="match status" value="2"/>
</dbReference>
<dbReference type="Gene3D" id="3.30.420.40">
    <property type="match status" value="2"/>
</dbReference>
<dbReference type="InterPro" id="IPR043129">
    <property type="entry name" value="ATPase_NBD"/>
</dbReference>
<keyword evidence="4" id="KW-1185">Reference proteome</keyword>
<dbReference type="EMBL" id="QGMK01000283">
    <property type="protein sequence ID" value="TVY82722.1"/>
    <property type="molecule type" value="Genomic_DNA"/>
</dbReference>
<evidence type="ECO:0000256" key="2">
    <source>
        <dbReference type="ARBA" id="ARBA00022840"/>
    </source>
</evidence>
<dbReference type="CDD" id="cd10170">
    <property type="entry name" value="ASKHA_NBD_HSP70"/>
    <property type="match status" value="1"/>
</dbReference>
<keyword evidence="3" id="KW-0346">Stress response</keyword>
<dbReference type="AlphaFoldDB" id="A0A8T9CC41"/>
<keyword evidence="1" id="KW-0547">Nucleotide-binding</keyword>
<dbReference type="Pfam" id="PF00012">
    <property type="entry name" value="HSP70"/>
    <property type="match status" value="1"/>
</dbReference>
<accession>A0A8T9CC41</accession>
<dbReference type="GO" id="GO:0140662">
    <property type="term" value="F:ATP-dependent protein folding chaperone"/>
    <property type="evidence" value="ECO:0007669"/>
    <property type="project" value="InterPro"/>
</dbReference>
<protein>
    <submittedName>
        <fullName evidence="3">Heat shock 70 kDa protein 12A</fullName>
    </submittedName>
</protein>
<evidence type="ECO:0000313" key="3">
    <source>
        <dbReference type="EMBL" id="TVY82722.1"/>
    </source>
</evidence>
<comment type="caution">
    <text evidence="3">The sequence shown here is derived from an EMBL/GenBank/DDBJ whole genome shotgun (WGS) entry which is preliminary data.</text>
</comment>
<dbReference type="PANTHER" id="PTHR14187:SF82">
    <property type="entry name" value="FAMILY CHAPERONE, PUTATIVE (AFU_ORTHOLOGUE AFUA_7G08575)-RELATED"/>
    <property type="match status" value="1"/>
</dbReference>